<evidence type="ECO:0000313" key="3">
    <source>
        <dbReference type="EMBL" id="KAG0471968.1"/>
    </source>
</evidence>
<keyword evidence="4" id="KW-1185">Reference proteome</keyword>
<organism evidence="2 4">
    <name type="scientific">Vanilla planifolia</name>
    <name type="common">Vanilla</name>
    <dbReference type="NCBI Taxonomy" id="51239"/>
    <lineage>
        <taxon>Eukaryota</taxon>
        <taxon>Viridiplantae</taxon>
        <taxon>Streptophyta</taxon>
        <taxon>Embryophyta</taxon>
        <taxon>Tracheophyta</taxon>
        <taxon>Spermatophyta</taxon>
        <taxon>Magnoliopsida</taxon>
        <taxon>Liliopsida</taxon>
        <taxon>Asparagales</taxon>
        <taxon>Orchidaceae</taxon>
        <taxon>Vanilloideae</taxon>
        <taxon>Vanilleae</taxon>
        <taxon>Vanilla</taxon>
    </lineage>
</organism>
<protein>
    <recommendedName>
        <fullName evidence="1">Helicase Sen1 N-terminal domain-containing protein</fullName>
    </recommendedName>
</protein>
<dbReference type="OrthoDB" id="6513042at2759"/>
<gene>
    <name evidence="3" type="ORF">HPP92_016514</name>
    <name evidence="2" type="ORF">HPP92_017102</name>
</gene>
<sequence>MAKRACGRRELLDRWKGIREQVEDEDDPSPSKQRQICRVKEEWFSDCFGFLENISDEVHLWCGYPDLMGPLLETFHNYYCDQSSNSPLKLMWKRISEELGQCMQCIFQHHQAQESYDLEYESDAVGPLLKVLHQLDEERVAGHIKEINSRIKHGEYDADSYSSAVISIMFEVLTYPVLFDDLSLVNEFQIFLEAVDKHHDVTLAGSQQYPGVYALLFLKSGRARAIGYRLAGCMGKLRNAADLEPLQPLLKKYIGFLETDAVPSTISDSRPRVVLERTTVWLGVKTLLGFLEAPAYEEGVLERYPVFLSIVLNHVSGDTLDFSYAIACLRISFEILGSKLWLRTALSPSVMRNTLLASLLASEMNISVHRGPSLINSLKDSTLHSSLRQPAFDLIATIIVSDASALIFLKQKTCLVNKNDFCFFVSSIDEDDEANIPEGAEEKDNCCWTEFSLQCKLVLSECAAWMCVPLLWHGVLLEVGPATLPASFSKAVFWVLSHVSVVELNFNSDLSLPVHDWLSVNATEISSSFQWQTPTGSDDGGEGRNQEVQLGHHQSLFL</sequence>
<dbReference type="EMBL" id="JADCNL010000008">
    <property type="protein sequence ID" value="KAG0470402.1"/>
    <property type="molecule type" value="Genomic_DNA"/>
</dbReference>
<feature type="domain" description="Helicase Sen1 N-terminal" evidence="1">
    <location>
        <begin position="92"/>
        <end position="344"/>
    </location>
</feature>
<comment type="caution">
    <text evidence="2">The sequence shown here is derived from an EMBL/GenBank/DDBJ whole genome shotgun (WGS) entry which is preliminary data.</text>
</comment>
<dbReference type="AlphaFoldDB" id="A0A835QK60"/>
<name>A0A835QK60_VANPL</name>
<evidence type="ECO:0000259" key="1">
    <source>
        <dbReference type="Pfam" id="PF12726"/>
    </source>
</evidence>
<dbReference type="Pfam" id="PF12726">
    <property type="entry name" value="SEN1_N"/>
    <property type="match status" value="1"/>
</dbReference>
<accession>A0A835QK60</accession>
<evidence type="ECO:0000313" key="2">
    <source>
        <dbReference type="EMBL" id="KAG0470402.1"/>
    </source>
</evidence>
<reference evidence="4 5" key="1">
    <citation type="journal article" date="2020" name="Nat. Food">
        <title>A phased Vanilla planifolia genome enables genetic improvement of flavour and production.</title>
        <authorList>
            <person name="Hasing T."/>
            <person name="Tang H."/>
            <person name="Brym M."/>
            <person name="Khazi F."/>
            <person name="Huang T."/>
            <person name="Chambers A.H."/>
        </authorList>
    </citation>
    <scope>NUCLEOTIDE SEQUENCE [LARGE SCALE GENOMIC DNA]</scope>
    <source>
        <tissue evidence="2">Leaf</tissue>
    </source>
</reference>
<evidence type="ECO:0000313" key="5">
    <source>
        <dbReference type="Proteomes" id="UP000639772"/>
    </source>
</evidence>
<dbReference type="EMBL" id="JADCNM010000008">
    <property type="protein sequence ID" value="KAG0471968.1"/>
    <property type="molecule type" value="Genomic_DNA"/>
</dbReference>
<dbReference type="Proteomes" id="UP000636800">
    <property type="component" value="Unassembled WGS sequence"/>
</dbReference>
<dbReference type="InterPro" id="IPR024481">
    <property type="entry name" value="Helicase_Sen1_N"/>
</dbReference>
<evidence type="ECO:0000313" key="4">
    <source>
        <dbReference type="Proteomes" id="UP000636800"/>
    </source>
</evidence>
<dbReference type="Proteomes" id="UP000639772">
    <property type="component" value="Unassembled WGS sequence"/>
</dbReference>
<proteinExistence type="predicted"/>